<feature type="non-terminal residue" evidence="2">
    <location>
        <position position="1"/>
    </location>
</feature>
<evidence type="ECO:0000313" key="2">
    <source>
        <dbReference type="EMBL" id="GIM01424.1"/>
    </source>
</evidence>
<dbReference type="InterPro" id="IPR016024">
    <property type="entry name" value="ARM-type_fold"/>
</dbReference>
<dbReference type="Gene3D" id="1.25.10.10">
    <property type="entry name" value="Leucine-rich Repeat Variant"/>
    <property type="match status" value="1"/>
</dbReference>
<feature type="region of interest" description="Disordered" evidence="1">
    <location>
        <begin position="1"/>
        <end position="73"/>
    </location>
</feature>
<evidence type="ECO:0000256" key="1">
    <source>
        <dbReference type="SAM" id="MobiDB-lite"/>
    </source>
</evidence>
<comment type="caution">
    <text evidence="2">The sequence shown here is derived from an EMBL/GenBank/DDBJ whole genome shotgun (WGS) entry which is preliminary data.</text>
</comment>
<dbReference type="SUPFAM" id="SSF48371">
    <property type="entry name" value="ARM repeat"/>
    <property type="match status" value="1"/>
</dbReference>
<dbReference type="InterPro" id="IPR011989">
    <property type="entry name" value="ARM-like"/>
</dbReference>
<feature type="compositionally biased region" description="Pro residues" evidence="1">
    <location>
        <begin position="64"/>
        <end position="73"/>
    </location>
</feature>
<protein>
    <submittedName>
        <fullName evidence="2">Uncharacterized protein</fullName>
    </submittedName>
</protein>
<dbReference type="AlphaFoldDB" id="A0A8J4LLG2"/>
<evidence type="ECO:0000313" key="3">
    <source>
        <dbReference type="Proteomes" id="UP000722791"/>
    </source>
</evidence>
<dbReference type="Proteomes" id="UP000722791">
    <property type="component" value="Unassembled WGS sequence"/>
</dbReference>
<sequence length="434" mass="42785">EDSELAALFQSRSPSPSPMTVKPPSTPTPAAEETGGGSGDGDEATAESTEATVEVPPEPEPEPEYQPPPVPQDPYPVLEFIAPEDDARVHQIVAAEALYAMLGRERGVRRAFASGGGIAALEALLRSPNDSVVCAAISALASYGRDVGTDHTTGLDMLATAAPPAARAAAASDPTAAISSKAPSPGPAARLRSVLPVVAAPPQPKKDPVVENAGKVAASLVRVIPPVLEALLARYADGNREVGGMEPQGVYIDAATRAAQAAAEAAAAAAAADATSAEAGADGAGVAGGAGGGEGADSAMKVPPPAAPLSSHISGVTTGGAASIMNTPATAAPAAAPIQTSLSSQPIAATQISAALSLATQPTTTTRVSVATTAASGPPHIVRFAPHTLSYTIELASTALWAAIAAEQRATEIRAAAAAAANAEATAMAAEAAE</sequence>
<feature type="non-terminal residue" evidence="2">
    <location>
        <position position="434"/>
    </location>
</feature>
<reference evidence="2" key="1">
    <citation type="journal article" date="2021" name="Proc. Natl. Acad. Sci. U.S.A.">
        <title>Three genomes in the algal genus Volvox reveal the fate of a haploid sex-determining region after a transition to homothallism.</title>
        <authorList>
            <person name="Yamamoto K."/>
            <person name="Hamaji T."/>
            <person name="Kawai-Toyooka H."/>
            <person name="Matsuzaki R."/>
            <person name="Takahashi F."/>
            <person name="Nishimura Y."/>
            <person name="Kawachi M."/>
            <person name="Noguchi H."/>
            <person name="Minakuchi Y."/>
            <person name="Umen J.G."/>
            <person name="Toyoda A."/>
            <person name="Nozaki H."/>
        </authorList>
    </citation>
    <scope>NUCLEOTIDE SEQUENCE</scope>
    <source>
        <strain evidence="2">NIES-3785</strain>
    </source>
</reference>
<accession>A0A8J4LLG2</accession>
<proteinExistence type="predicted"/>
<gene>
    <name evidence="2" type="ORF">Vretimale_6243</name>
</gene>
<name>A0A8J4LLG2_9CHLO</name>
<dbReference type="EMBL" id="BNCQ01000009">
    <property type="protein sequence ID" value="GIM01424.1"/>
    <property type="molecule type" value="Genomic_DNA"/>
</dbReference>
<organism evidence="2 3">
    <name type="scientific">Volvox reticuliferus</name>
    <dbReference type="NCBI Taxonomy" id="1737510"/>
    <lineage>
        <taxon>Eukaryota</taxon>
        <taxon>Viridiplantae</taxon>
        <taxon>Chlorophyta</taxon>
        <taxon>core chlorophytes</taxon>
        <taxon>Chlorophyceae</taxon>
        <taxon>CS clade</taxon>
        <taxon>Chlamydomonadales</taxon>
        <taxon>Volvocaceae</taxon>
        <taxon>Volvox</taxon>
    </lineage>
</organism>
<feature type="region of interest" description="Disordered" evidence="1">
    <location>
        <begin position="288"/>
        <end position="311"/>
    </location>
</feature>
<feature type="compositionally biased region" description="Low complexity" evidence="1">
    <location>
        <begin position="46"/>
        <end position="55"/>
    </location>
</feature>